<keyword evidence="4" id="KW-0968">Cytoplasmic vesicle</keyword>
<name>A0A0N1HYK2_LEPSE</name>
<dbReference type="EMBL" id="LJSK01000511">
    <property type="protein sequence ID" value="KPI82850.1"/>
    <property type="molecule type" value="Genomic_DNA"/>
</dbReference>
<keyword evidence="3" id="KW-0333">Golgi apparatus</keyword>
<accession>A0A0N1HYK2</accession>
<dbReference type="VEuPathDB" id="TriTrypDB:Lsey_0511_0010"/>
<feature type="compositionally biased region" description="Low complexity" evidence="5">
    <location>
        <begin position="836"/>
        <end position="847"/>
    </location>
</feature>
<feature type="compositionally biased region" description="Basic and acidic residues" evidence="5">
    <location>
        <begin position="868"/>
        <end position="886"/>
    </location>
</feature>
<organism evidence="7 8">
    <name type="scientific">Leptomonas seymouri</name>
    <dbReference type="NCBI Taxonomy" id="5684"/>
    <lineage>
        <taxon>Eukaryota</taxon>
        <taxon>Discoba</taxon>
        <taxon>Euglenozoa</taxon>
        <taxon>Kinetoplastea</taxon>
        <taxon>Metakinetoplastina</taxon>
        <taxon>Trypanosomatida</taxon>
        <taxon>Trypanosomatidae</taxon>
        <taxon>Leishmaniinae</taxon>
        <taxon>Leptomonas</taxon>
    </lineage>
</organism>
<feature type="region of interest" description="Disordered" evidence="5">
    <location>
        <begin position="601"/>
        <end position="621"/>
    </location>
</feature>
<dbReference type="InterPro" id="IPR011417">
    <property type="entry name" value="ANTH_dom"/>
</dbReference>
<dbReference type="InterPro" id="IPR039273">
    <property type="entry name" value="TEPSIN"/>
</dbReference>
<dbReference type="InterPro" id="IPR008942">
    <property type="entry name" value="ENTH_VHS"/>
</dbReference>
<evidence type="ECO:0000256" key="1">
    <source>
        <dbReference type="ARBA" id="ARBA00004541"/>
    </source>
</evidence>
<keyword evidence="8" id="KW-1185">Reference proteome</keyword>
<dbReference type="PANTHER" id="PTHR21514">
    <property type="entry name" value="AP-4 COMPLEX ACCESSORY SUBUNIT TEPSIN"/>
    <property type="match status" value="1"/>
</dbReference>
<comment type="subcellular location">
    <subcellularLocation>
        <location evidence="1">Cytoplasmic vesicle</location>
    </subcellularLocation>
    <subcellularLocation>
        <location evidence="2">Golgi apparatus</location>
    </subcellularLocation>
</comment>
<comment type="caution">
    <text evidence="7">The sequence shown here is derived from an EMBL/GenBank/DDBJ whole genome shotgun (WGS) entry which is preliminary data.</text>
</comment>
<dbReference type="PANTHER" id="PTHR21514:SF0">
    <property type="entry name" value="AP-4 COMPLEX ACCESSORY SUBUNIT TEPSIN"/>
    <property type="match status" value="1"/>
</dbReference>
<dbReference type="Proteomes" id="UP000038009">
    <property type="component" value="Unassembled WGS sequence"/>
</dbReference>
<evidence type="ECO:0000259" key="6">
    <source>
        <dbReference type="Pfam" id="PF07651"/>
    </source>
</evidence>
<sequence length="886" mass="93850">MNKSEFKKAVADNEAPTPGYLYRDMASWTHVDYATRQQLIKALFDKLQTKNSAFVLHKTLHLIKVLCETGHEGFQKELQLSKYTNIVKGFTTYRGPLDIKYGDSWNEKVRCKAQDALEAIFQTRIAGSTDPTALGGTANGDWRGTGSSSVVEKASRGLWGCGGDSTLPGFFTGSAYCDNSSLQPPPQQMGGPSSVSLSSAFETPSLHIGEMPLENKWVAHQREMAAHGASSTASSANKSSKTLLQQLASKAKSGVDLMTQFEILKSRQERLYGDQFGQAARASACPESAVGLLGGRRGVDEVGSYQPVGFSVPMDASLTVEHASTLPPPIAPLLAAGHASSTSSSPQPSRMPPHDVSSSSHVSGSSSPAPESSASSDAVEARVHSLARMRETPSRVELSRLLHIIEESAAARAQSGAPLRDYGVQLASALGMHLAKEKQWQERLNALVVLEAVLRGSSAEVHDGVKDFYARQPHLVQVNYSVVQVSLKARAGKVAQLLKISLSPTSAAPVAPSKSSECITPDTADMEASGSQPSRFADLLGGDNSSATSSSPYSNPSATPAAPPTALWGTVDQGNAFEGMTIRAAESSILRRSDPLAGTLSPLIEARGTRHEGDSASRPQRRTNRAAAILTDMPLIDASEARITEDTARGCGGGAGSIQVLRHVGGTSGSMPARAPAGALAAQHQHHQQQQRAAVSKGGDDSDNLQGLFSVAPSVTPATSTGNAPTTLDDLFGGQPEAALQNASSSAKCSDRAYTDDLFAAPLSSSSEPPSLAAVPSPQFVSAAQLARIQSLMQYLETHYDQAAMVELEGLILRRQQELQYMATQQGVARRVLDPSSGATAAAEGTSQPHRQFQMGGSQSRPMTEHQQANRDFADVQAEMKRKMDL</sequence>
<feature type="compositionally biased region" description="Low complexity" evidence="5">
    <location>
        <begin position="332"/>
        <end position="378"/>
    </location>
</feature>
<protein>
    <recommendedName>
        <fullName evidence="6">AP180 N-terminal homology (ANTH) domain-containing protein</fullName>
    </recommendedName>
</protein>
<dbReference type="GO" id="GO:0031410">
    <property type="term" value="C:cytoplasmic vesicle"/>
    <property type="evidence" value="ECO:0007669"/>
    <property type="project" value="UniProtKB-SubCell"/>
</dbReference>
<feature type="region of interest" description="Disordered" evidence="5">
    <location>
        <begin position="835"/>
        <end position="886"/>
    </location>
</feature>
<evidence type="ECO:0000256" key="2">
    <source>
        <dbReference type="ARBA" id="ARBA00004555"/>
    </source>
</evidence>
<feature type="domain" description="AP180 N-terminal homology (ANTH)" evidence="6">
    <location>
        <begin position="7"/>
        <end position="80"/>
    </location>
</feature>
<reference evidence="7 8" key="1">
    <citation type="journal article" date="2015" name="PLoS Pathog.">
        <title>Leptomonas seymouri: Adaptations to the Dixenous Life Cycle Analyzed by Genome Sequencing, Transcriptome Profiling and Co-infection with Leishmania donovani.</title>
        <authorList>
            <person name="Kraeva N."/>
            <person name="Butenko A."/>
            <person name="Hlavacova J."/>
            <person name="Kostygov A."/>
            <person name="Myskova J."/>
            <person name="Grybchuk D."/>
            <person name="Lestinova T."/>
            <person name="Votypka J."/>
            <person name="Volf P."/>
            <person name="Opperdoes F."/>
            <person name="Flegontov P."/>
            <person name="Lukes J."/>
            <person name="Yurchenko V."/>
        </authorList>
    </citation>
    <scope>NUCLEOTIDE SEQUENCE [LARGE SCALE GENOMIC DNA]</scope>
    <source>
        <strain evidence="7 8">ATCC 30220</strain>
    </source>
</reference>
<dbReference type="Gene3D" id="1.25.40.90">
    <property type="match status" value="1"/>
</dbReference>
<feature type="compositionally biased region" description="Polar residues" evidence="5">
    <location>
        <begin position="848"/>
        <end position="867"/>
    </location>
</feature>
<dbReference type="Pfam" id="PF07651">
    <property type="entry name" value="ANTH"/>
    <property type="match status" value="1"/>
</dbReference>
<evidence type="ECO:0000256" key="3">
    <source>
        <dbReference type="ARBA" id="ARBA00023034"/>
    </source>
</evidence>
<evidence type="ECO:0000313" key="8">
    <source>
        <dbReference type="Proteomes" id="UP000038009"/>
    </source>
</evidence>
<dbReference type="GO" id="GO:0005543">
    <property type="term" value="F:phospholipid binding"/>
    <property type="evidence" value="ECO:0007669"/>
    <property type="project" value="InterPro"/>
</dbReference>
<feature type="region of interest" description="Disordered" evidence="5">
    <location>
        <begin position="329"/>
        <end position="384"/>
    </location>
</feature>
<feature type="compositionally biased region" description="Low complexity" evidence="5">
    <location>
        <begin position="545"/>
        <end position="566"/>
    </location>
</feature>
<evidence type="ECO:0000256" key="4">
    <source>
        <dbReference type="ARBA" id="ARBA00023329"/>
    </source>
</evidence>
<evidence type="ECO:0000256" key="5">
    <source>
        <dbReference type="SAM" id="MobiDB-lite"/>
    </source>
</evidence>
<dbReference type="AlphaFoldDB" id="A0A0N1HYK2"/>
<dbReference type="SUPFAM" id="SSF48464">
    <property type="entry name" value="ENTH/VHS domain"/>
    <property type="match status" value="1"/>
</dbReference>
<dbReference type="GO" id="GO:0032588">
    <property type="term" value="C:trans-Golgi network membrane"/>
    <property type="evidence" value="ECO:0007669"/>
    <property type="project" value="TreeGrafter"/>
</dbReference>
<dbReference type="CDD" id="cd03572">
    <property type="entry name" value="ENTH_like_Tepsin"/>
    <property type="match status" value="1"/>
</dbReference>
<proteinExistence type="predicted"/>
<dbReference type="InterPro" id="IPR035802">
    <property type="entry name" value="ENTH/VHS_tepsin"/>
</dbReference>
<feature type="region of interest" description="Disordered" evidence="5">
    <location>
        <begin position="506"/>
        <end position="570"/>
    </location>
</feature>
<dbReference type="OrthoDB" id="118154at2759"/>
<gene>
    <name evidence="7" type="ORF">ABL78_8136</name>
</gene>
<evidence type="ECO:0000313" key="7">
    <source>
        <dbReference type="EMBL" id="KPI82850.1"/>
    </source>
</evidence>
<dbReference type="OMA" id="NKWAEHM"/>